<dbReference type="GO" id="GO:0120159">
    <property type="term" value="F:rRNA pseudouridine synthase activity"/>
    <property type="evidence" value="ECO:0007669"/>
    <property type="project" value="UniProtKB-ARBA"/>
</dbReference>
<dbReference type="GO" id="GO:0005829">
    <property type="term" value="C:cytosol"/>
    <property type="evidence" value="ECO:0007669"/>
    <property type="project" value="UniProtKB-ARBA"/>
</dbReference>
<dbReference type="Gene3D" id="3.30.70.1560">
    <property type="entry name" value="Alpha-L RNA-binding motif"/>
    <property type="match status" value="1"/>
</dbReference>
<dbReference type="InterPro" id="IPR002942">
    <property type="entry name" value="S4_RNA-bd"/>
</dbReference>
<dbReference type="OrthoDB" id="9807213at2"/>
<dbReference type="FunFam" id="3.30.70.1560:FF:000001">
    <property type="entry name" value="Pseudouridine synthase"/>
    <property type="match status" value="1"/>
</dbReference>
<accession>A0A0R1MDD9</accession>
<dbReference type="InterPro" id="IPR020094">
    <property type="entry name" value="TruA/RsuA/RluB/E/F_N"/>
</dbReference>
<name>A0A0R1MDD9_9LACO</name>
<dbReference type="EC" id="5.4.99.-" evidence="5"/>
<dbReference type="Proteomes" id="UP000051621">
    <property type="component" value="Unassembled WGS sequence"/>
</dbReference>
<comment type="caution">
    <text evidence="7">The sequence shown here is derived from an EMBL/GenBank/DDBJ whole genome shotgun (WGS) entry which is preliminary data.</text>
</comment>
<evidence type="ECO:0000256" key="1">
    <source>
        <dbReference type="ARBA" id="ARBA00008348"/>
    </source>
</evidence>
<dbReference type="InterPro" id="IPR020103">
    <property type="entry name" value="PsdUridine_synth_cat_dom_sf"/>
</dbReference>
<evidence type="ECO:0000313" key="8">
    <source>
        <dbReference type="Proteomes" id="UP000051621"/>
    </source>
</evidence>
<dbReference type="SMART" id="SM00363">
    <property type="entry name" value="S4"/>
    <property type="match status" value="1"/>
</dbReference>
<protein>
    <recommendedName>
        <fullName evidence="5">Pseudouridine synthase</fullName>
        <ecNumber evidence="5">5.4.99.-</ecNumber>
    </recommendedName>
</protein>
<dbReference type="GO" id="GO:0000455">
    <property type="term" value="P:enzyme-directed rRNA pseudouridine synthesis"/>
    <property type="evidence" value="ECO:0007669"/>
    <property type="project" value="UniProtKB-ARBA"/>
</dbReference>
<dbReference type="STRING" id="1423731.FC81_GL000138"/>
<organism evidence="7 8">
    <name type="scientific">Liquorilactobacillus capillatus DSM 19910</name>
    <dbReference type="NCBI Taxonomy" id="1423731"/>
    <lineage>
        <taxon>Bacteria</taxon>
        <taxon>Bacillati</taxon>
        <taxon>Bacillota</taxon>
        <taxon>Bacilli</taxon>
        <taxon>Lactobacillales</taxon>
        <taxon>Lactobacillaceae</taxon>
        <taxon>Liquorilactobacillus</taxon>
    </lineage>
</organism>
<dbReference type="CDD" id="cd00165">
    <property type="entry name" value="S4"/>
    <property type="match status" value="1"/>
</dbReference>
<dbReference type="InterPro" id="IPR050343">
    <property type="entry name" value="RsuA_PseudoU_synthase"/>
</dbReference>
<comment type="similarity">
    <text evidence="1 5">Belongs to the pseudouridine synthase RsuA family.</text>
</comment>
<dbReference type="InterPro" id="IPR042092">
    <property type="entry name" value="PsdUridine_s_RsuA/RluB/E/F_cat"/>
</dbReference>
<dbReference type="PANTHER" id="PTHR47683">
    <property type="entry name" value="PSEUDOURIDINE SYNTHASE FAMILY PROTEIN-RELATED"/>
    <property type="match status" value="1"/>
</dbReference>
<evidence type="ECO:0000313" key="7">
    <source>
        <dbReference type="EMBL" id="KRL03138.1"/>
    </source>
</evidence>
<evidence type="ECO:0000256" key="4">
    <source>
        <dbReference type="PROSITE-ProRule" id="PRU00182"/>
    </source>
</evidence>
<gene>
    <name evidence="7" type="ORF">FC81_GL000138</name>
</gene>
<dbReference type="EMBL" id="AZEF01000006">
    <property type="protein sequence ID" value="KRL03138.1"/>
    <property type="molecule type" value="Genomic_DNA"/>
</dbReference>
<dbReference type="GO" id="GO:0003723">
    <property type="term" value="F:RNA binding"/>
    <property type="evidence" value="ECO:0007669"/>
    <property type="project" value="UniProtKB-KW"/>
</dbReference>
<dbReference type="AlphaFoldDB" id="A0A0R1MDD9"/>
<evidence type="ECO:0000256" key="2">
    <source>
        <dbReference type="ARBA" id="ARBA00022884"/>
    </source>
</evidence>
<keyword evidence="2 4" id="KW-0694">RNA-binding</keyword>
<dbReference type="Gene3D" id="3.30.70.580">
    <property type="entry name" value="Pseudouridine synthase I, catalytic domain, N-terminal subdomain"/>
    <property type="match status" value="1"/>
</dbReference>
<evidence type="ECO:0000259" key="6">
    <source>
        <dbReference type="SMART" id="SM00363"/>
    </source>
</evidence>
<dbReference type="InterPro" id="IPR006145">
    <property type="entry name" value="PsdUridine_synth_RsuA/RluA"/>
</dbReference>
<dbReference type="PANTHER" id="PTHR47683:SF4">
    <property type="entry name" value="PSEUDOURIDINE SYNTHASE"/>
    <property type="match status" value="1"/>
</dbReference>
<reference evidence="7 8" key="1">
    <citation type="journal article" date="2015" name="Genome Announc.">
        <title>Expanding the biotechnology potential of lactobacilli through comparative genomics of 213 strains and associated genera.</title>
        <authorList>
            <person name="Sun Z."/>
            <person name="Harris H.M."/>
            <person name="McCann A."/>
            <person name="Guo C."/>
            <person name="Argimon S."/>
            <person name="Zhang W."/>
            <person name="Yang X."/>
            <person name="Jeffery I.B."/>
            <person name="Cooney J.C."/>
            <person name="Kagawa T.F."/>
            <person name="Liu W."/>
            <person name="Song Y."/>
            <person name="Salvetti E."/>
            <person name="Wrobel A."/>
            <person name="Rasinkangas P."/>
            <person name="Parkhill J."/>
            <person name="Rea M.C."/>
            <person name="O'Sullivan O."/>
            <person name="Ritari J."/>
            <person name="Douillard F.P."/>
            <person name="Paul Ross R."/>
            <person name="Yang R."/>
            <person name="Briner A.E."/>
            <person name="Felis G.E."/>
            <person name="de Vos W.M."/>
            <person name="Barrangou R."/>
            <person name="Klaenhammer T.R."/>
            <person name="Caufield P.W."/>
            <person name="Cui Y."/>
            <person name="Zhang H."/>
            <person name="O'Toole P.W."/>
        </authorList>
    </citation>
    <scope>NUCLEOTIDE SEQUENCE [LARGE SCALE GENOMIC DNA]</scope>
    <source>
        <strain evidence="7 8">DSM 19910</strain>
    </source>
</reference>
<keyword evidence="3 5" id="KW-0413">Isomerase</keyword>
<keyword evidence="8" id="KW-1185">Reference proteome</keyword>
<evidence type="ECO:0000256" key="5">
    <source>
        <dbReference type="RuleBase" id="RU003887"/>
    </source>
</evidence>
<proteinExistence type="inferred from homology"/>
<dbReference type="Pfam" id="PF00849">
    <property type="entry name" value="PseudoU_synth_2"/>
    <property type="match status" value="1"/>
</dbReference>
<dbReference type="PROSITE" id="PS01149">
    <property type="entry name" value="PSI_RSU"/>
    <property type="match status" value="1"/>
</dbReference>
<dbReference type="InterPro" id="IPR000748">
    <property type="entry name" value="PsdUridine_synth_RsuA/RluB/E/F"/>
</dbReference>
<dbReference type="InterPro" id="IPR018496">
    <property type="entry name" value="PsdUridine_synth_RsuA/RluB_CS"/>
</dbReference>
<dbReference type="Gene3D" id="3.10.290.10">
    <property type="entry name" value="RNA-binding S4 domain"/>
    <property type="match status" value="1"/>
</dbReference>
<dbReference type="SUPFAM" id="SSF55120">
    <property type="entry name" value="Pseudouridine synthase"/>
    <property type="match status" value="1"/>
</dbReference>
<sequence length="246" mass="27673">MRIDKYLAKAGLGTRSQVRKLIKEGKVTLNQQYVKSGKVTLDEKNDRVEVAGKTIVYQPFFYYMLNKPQGVICATVDAEQKTVLDLLDEAAQNSSLFPVGRLDKDTTGLVLITNDGKLAHRLLSPAHHISKVYQVKVAGLIDEGSKRKLKEGMILRNGERVKGAEVQILQTDQKNSWLRLTITEGKYHQIKRMIGSLSMRVLTLKRIKMGSLVLDSGLDLGEYRELTAAEIANLKEKRRGETKKYS</sequence>
<dbReference type="RefSeq" id="WP_057741965.1">
    <property type="nucleotide sequence ID" value="NZ_AZEF01000006.1"/>
</dbReference>
<dbReference type="PATRIC" id="fig|1423731.3.peg.144"/>
<feature type="domain" description="RNA-binding S4" evidence="6">
    <location>
        <begin position="1"/>
        <end position="60"/>
    </location>
</feature>
<dbReference type="CDD" id="cd02553">
    <property type="entry name" value="PseudoU_synth_RsuA"/>
    <property type="match status" value="1"/>
</dbReference>
<evidence type="ECO:0000256" key="3">
    <source>
        <dbReference type="ARBA" id="ARBA00023235"/>
    </source>
</evidence>
<dbReference type="SUPFAM" id="SSF55174">
    <property type="entry name" value="Alpha-L RNA-binding motif"/>
    <property type="match status" value="1"/>
</dbReference>
<dbReference type="PROSITE" id="PS50889">
    <property type="entry name" value="S4"/>
    <property type="match status" value="1"/>
</dbReference>
<dbReference type="Pfam" id="PF01479">
    <property type="entry name" value="S4"/>
    <property type="match status" value="1"/>
</dbReference>
<dbReference type="NCBIfam" id="TIGR00093">
    <property type="entry name" value="pseudouridine synthase"/>
    <property type="match status" value="1"/>
</dbReference>
<dbReference type="InterPro" id="IPR036986">
    <property type="entry name" value="S4_RNA-bd_sf"/>
</dbReference>